<dbReference type="RefSeq" id="WP_379657155.1">
    <property type="nucleotide sequence ID" value="NZ_JBHTIV010000005.1"/>
</dbReference>
<proteinExistence type="predicted"/>
<feature type="transmembrane region" description="Helical" evidence="2">
    <location>
        <begin position="78"/>
        <end position="97"/>
    </location>
</feature>
<dbReference type="InterPro" id="IPR050807">
    <property type="entry name" value="TransReg_Diox_bact_type"/>
</dbReference>
<evidence type="ECO:0000256" key="1">
    <source>
        <dbReference type="ARBA" id="ARBA00023125"/>
    </source>
</evidence>
<feature type="transmembrane region" description="Helical" evidence="2">
    <location>
        <begin position="139"/>
        <end position="157"/>
    </location>
</feature>
<evidence type="ECO:0000313" key="4">
    <source>
        <dbReference type="EMBL" id="MFD0931828.1"/>
    </source>
</evidence>
<evidence type="ECO:0000313" key="5">
    <source>
        <dbReference type="Proteomes" id="UP001597049"/>
    </source>
</evidence>
<dbReference type="InterPro" id="IPR010982">
    <property type="entry name" value="Lambda_DNA-bd_dom_sf"/>
</dbReference>
<keyword evidence="2" id="KW-0472">Membrane</keyword>
<name>A0ABW3GN26_9FLAO</name>
<dbReference type="PANTHER" id="PTHR46797:SF1">
    <property type="entry name" value="METHYLPHOSPHONATE SYNTHASE"/>
    <property type="match status" value="1"/>
</dbReference>
<dbReference type="Gene3D" id="1.10.260.40">
    <property type="entry name" value="lambda repressor-like DNA-binding domains"/>
    <property type="match status" value="1"/>
</dbReference>
<dbReference type="CDD" id="cd00093">
    <property type="entry name" value="HTH_XRE"/>
    <property type="match status" value="1"/>
</dbReference>
<dbReference type="Proteomes" id="UP001597049">
    <property type="component" value="Unassembled WGS sequence"/>
</dbReference>
<protein>
    <submittedName>
        <fullName evidence="4">Helix-turn-helix domain-containing protein</fullName>
    </submittedName>
</protein>
<evidence type="ECO:0000256" key="2">
    <source>
        <dbReference type="SAM" id="Phobius"/>
    </source>
</evidence>
<dbReference type="EMBL" id="JBHTIV010000005">
    <property type="protein sequence ID" value="MFD0931828.1"/>
    <property type="molecule type" value="Genomic_DNA"/>
</dbReference>
<reference evidence="5" key="1">
    <citation type="journal article" date="2019" name="Int. J. Syst. Evol. Microbiol.">
        <title>The Global Catalogue of Microorganisms (GCM) 10K type strain sequencing project: providing services to taxonomists for standard genome sequencing and annotation.</title>
        <authorList>
            <consortium name="The Broad Institute Genomics Platform"/>
            <consortium name="The Broad Institute Genome Sequencing Center for Infectious Disease"/>
            <person name="Wu L."/>
            <person name="Ma J."/>
        </authorList>
    </citation>
    <scope>NUCLEOTIDE SEQUENCE [LARGE SCALE GENOMIC DNA]</scope>
    <source>
        <strain evidence="5">CCUG 56752</strain>
    </source>
</reference>
<dbReference type="PROSITE" id="PS50943">
    <property type="entry name" value="HTH_CROC1"/>
    <property type="match status" value="1"/>
</dbReference>
<dbReference type="InterPro" id="IPR001387">
    <property type="entry name" value="Cro/C1-type_HTH"/>
</dbReference>
<sequence>MNLIGKKISETRKLKGLTQEELAEQSNINLRTIQRIENSESEPRGKTLQLICNTLQIDLEELISIDPALKGNSITTKIINGLFLLILNLILVAIIGFMTLDTNANTNSVFGGVLLSLFIPFFIVVFTREMPGAERVLKFGFGYISYLVLVTIFHGFPTGFSTGLFPCLLISLSILYFGSEFIKIPQQTD</sequence>
<dbReference type="PANTHER" id="PTHR46797">
    <property type="entry name" value="HTH-TYPE TRANSCRIPTIONAL REGULATOR"/>
    <property type="match status" value="1"/>
</dbReference>
<gene>
    <name evidence="4" type="ORF">ACFQ0R_04365</name>
</gene>
<keyword evidence="2" id="KW-0812">Transmembrane</keyword>
<feature type="transmembrane region" description="Helical" evidence="2">
    <location>
        <begin position="109"/>
        <end position="127"/>
    </location>
</feature>
<keyword evidence="5" id="KW-1185">Reference proteome</keyword>
<dbReference type="Pfam" id="PF01381">
    <property type="entry name" value="HTH_3"/>
    <property type="match status" value="1"/>
</dbReference>
<comment type="caution">
    <text evidence="4">The sequence shown here is derived from an EMBL/GenBank/DDBJ whole genome shotgun (WGS) entry which is preliminary data.</text>
</comment>
<evidence type="ECO:0000259" key="3">
    <source>
        <dbReference type="PROSITE" id="PS50943"/>
    </source>
</evidence>
<keyword evidence="2" id="KW-1133">Transmembrane helix</keyword>
<accession>A0ABW3GN26</accession>
<feature type="transmembrane region" description="Helical" evidence="2">
    <location>
        <begin position="163"/>
        <end position="182"/>
    </location>
</feature>
<dbReference type="SMART" id="SM00530">
    <property type="entry name" value="HTH_XRE"/>
    <property type="match status" value="1"/>
</dbReference>
<organism evidence="4 5">
    <name type="scientific">Psychroflexus salinarum</name>
    <dbReference type="NCBI Taxonomy" id="546024"/>
    <lineage>
        <taxon>Bacteria</taxon>
        <taxon>Pseudomonadati</taxon>
        <taxon>Bacteroidota</taxon>
        <taxon>Flavobacteriia</taxon>
        <taxon>Flavobacteriales</taxon>
        <taxon>Flavobacteriaceae</taxon>
        <taxon>Psychroflexus</taxon>
    </lineage>
</organism>
<dbReference type="SUPFAM" id="SSF47413">
    <property type="entry name" value="lambda repressor-like DNA-binding domains"/>
    <property type="match status" value="1"/>
</dbReference>
<feature type="domain" description="HTH cro/C1-type" evidence="3">
    <location>
        <begin position="8"/>
        <end position="62"/>
    </location>
</feature>
<keyword evidence="1" id="KW-0238">DNA-binding</keyword>